<feature type="transmembrane region" description="Helical" evidence="1">
    <location>
        <begin position="12"/>
        <end position="32"/>
    </location>
</feature>
<keyword evidence="1" id="KW-1133">Transmembrane helix</keyword>
<dbReference type="Proteomes" id="UP000177091">
    <property type="component" value="Unassembled WGS sequence"/>
</dbReference>
<proteinExistence type="predicted"/>
<sequence length="106" mass="12105">MEKLEKLGLKRVAFLQALALSFYISSVGLLMWNANKWVPVKNALGPILFLTLFSVSVLICGFLTLGYPVYLFWIKQQKIDAIKVLAYTTKWLILFGFLIFVLILAF</sequence>
<feature type="transmembrane region" description="Helical" evidence="1">
    <location>
        <begin position="84"/>
        <end position="105"/>
    </location>
</feature>
<accession>A0A1F7WQU5</accession>
<reference evidence="2 3" key="1">
    <citation type="journal article" date="2016" name="Nat. Commun.">
        <title>Thousands of microbial genomes shed light on interconnected biogeochemical processes in an aquifer system.</title>
        <authorList>
            <person name="Anantharaman K."/>
            <person name="Brown C.T."/>
            <person name="Hug L.A."/>
            <person name="Sharon I."/>
            <person name="Castelle C.J."/>
            <person name="Probst A.J."/>
            <person name="Thomas B.C."/>
            <person name="Singh A."/>
            <person name="Wilkins M.J."/>
            <person name="Karaoz U."/>
            <person name="Brodie E.L."/>
            <person name="Williams K.H."/>
            <person name="Hubbard S.S."/>
            <person name="Banfield J.F."/>
        </authorList>
    </citation>
    <scope>NUCLEOTIDE SEQUENCE [LARGE SCALE GENOMIC DNA]</scope>
</reference>
<protein>
    <recommendedName>
        <fullName evidence="4">DUF5671 domain-containing protein</fullName>
    </recommendedName>
</protein>
<comment type="caution">
    <text evidence="2">The sequence shown here is derived from an EMBL/GenBank/DDBJ whole genome shotgun (WGS) entry which is preliminary data.</text>
</comment>
<dbReference type="AlphaFoldDB" id="A0A1F7WQU5"/>
<evidence type="ECO:0000256" key="1">
    <source>
        <dbReference type="SAM" id="Phobius"/>
    </source>
</evidence>
<dbReference type="EMBL" id="MGFK01000010">
    <property type="protein sequence ID" value="OGM04568.1"/>
    <property type="molecule type" value="Genomic_DNA"/>
</dbReference>
<keyword evidence="1" id="KW-0472">Membrane</keyword>
<gene>
    <name evidence="2" type="ORF">A2112_00885</name>
</gene>
<evidence type="ECO:0000313" key="2">
    <source>
        <dbReference type="EMBL" id="OGM04568.1"/>
    </source>
</evidence>
<feature type="transmembrane region" description="Helical" evidence="1">
    <location>
        <begin position="44"/>
        <end position="72"/>
    </location>
</feature>
<name>A0A1F7WQU5_9BACT</name>
<evidence type="ECO:0000313" key="3">
    <source>
        <dbReference type="Proteomes" id="UP000177091"/>
    </source>
</evidence>
<organism evidence="2 3">
    <name type="scientific">Candidatus Woesebacteria bacterium GWA1_42_12</name>
    <dbReference type="NCBI Taxonomy" id="1802472"/>
    <lineage>
        <taxon>Bacteria</taxon>
        <taxon>Candidatus Woeseibacteriota</taxon>
    </lineage>
</organism>
<keyword evidence="1" id="KW-0812">Transmembrane</keyword>
<evidence type="ECO:0008006" key="4">
    <source>
        <dbReference type="Google" id="ProtNLM"/>
    </source>
</evidence>